<evidence type="ECO:0000256" key="1">
    <source>
        <dbReference type="SAM" id="MobiDB-lite"/>
    </source>
</evidence>
<organism evidence="2 3">
    <name type="scientific">Ophiophagus hannah</name>
    <name type="common">King cobra</name>
    <name type="synonym">Naja hannah</name>
    <dbReference type="NCBI Taxonomy" id="8665"/>
    <lineage>
        <taxon>Eukaryota</taxon>
        <taxon>Metazoa</taxon>
        <taxon>Chordata</taxon>
        <taxon>Craniata</taxon>
        <taxon>Vertebrata</taxon>
        <taxon>Euteleostomi</taxon>
        <taxon>Lepidosauria</taxon>
        <taxon>Squamata</taxon>
        <taxon>Bifurcata</taxon>
        <taxon>Unidentata</taxon>
        <taxon>Episquamata</taxon>
        <taxon>Toxicofera</taxon>
        <taxon>Serpentes</taxon>
        <taxon>Colubroidea</taxon>
        <taxon>Elapidae</taxon>
        <taxon>Elapinae</taxon>
        <taxon>Ophiophagus</taxon>
    </lineage>
</organism>
<dbReference type="Proteomes" id="UP000018936">
    <property type="component" value="Unassembled WGS sequence"/>
</dbReference>
<feature type="region of interest" description="Disordered" evidence="1">
    <location>
        <begin position="150"/>
        <end position="211"/>
    </location>
</feature>
<reference evidence="2 3" key="1">
    <citation type="journal article" date="2013" name="Proc. Natl. Acad. Sci. U.S.A.">
        <title>The king cobra genome reveals dynamic gene evolution and adaptation in the snake venom system.</title>
        <authorList>
            <person name="Vonk F.J."/>
            <person name="Casewell N.R."/>
            <person name="Henkel C.V."/>
            <person name="Heimberg A.M."/>
            <person name="Jansen H.J."/>
            <person name="McCleary R.J."/>
            <person name="Kerkkamp H.M."/>
            <person name="Vos R.A."/>
            <person name="Guerreiro I."/>
            <person name="Calvete J.J."/>
            <person name="Wuster W."/>
            <person name="Woods A.E."/>
            <person name="Logan J.M."/>
            <person name="Harrison R.A."/>
            <person name="Castoe T.A."/>
            <person name="de Koning A.P."/>
            <person name="Pollock D.D."/>
            <person name="Yandell M."/>
            <person name="Calderon D."/>
            <person name="Renjifo C."/>
            <person name="Currier R.B."/>
            <person name="Salgado D."/>
            <person name="Pla D."/>
            <person name="Sanz L."/>
            <person name="Hyder A.S."/>
            <person name="Ribeiro J.M."/>
            <person name="Arntzen J.W."/>
            <person name="van den Thillart G.E."/>
            <person name="Boetzer M."/>
            <person name="Pirovano W."/>
            <person name="Dirks R.P."/>
            <person name="Spaink H.P."/>
            <person name="Duboule D."/>
            <person name="McGlinn E."/>
            <person name="Kini R.M."/>
            <person name="Richardson M.K."/>
        </authorList>
    </citation>
    <scope>NUCLEOTIDE SEQUENCE</scope>
    <source>
        <tissue evidence="2">Blood</tissue>
    </source>
</reference>
<dbReference type="AlphaFoldDB" id="V8PB28"/>
<keyword evidence="3" id="KW-1185">Reference proteome</keyword>
<feature type="non-terminal residue" evidence="2">
    <location>
        <position position="1"/>
    </location>
</feature>
<accession>V8PB28</accession>
<proteinExistence type="predicted"/>
<gene>
    <name evidence="2" type="ORF">L345_02978</name>
</gene>
<name>V8PB28_OPHHA</name>
<dbReference type="EMBL" id="AZIM01000412">
    <property type="protein sequence ID" value="ETE71206.1"/>
    <property type="molecule type" value="Genomic_DNA"/>
</dbReference>
<feature type="compositionally biased region" description="Basic and acidic residues" evidence="1">
    <location>
        <begin position="160"/>
        <end position="170"/>
    </location>
</feature>
<comment type="caution">
    <text evidence="2">The sequence shown here is derived from an EMBL/GenBank/DDBJ whole genome shotgun (WGS) entry which is preliminary data.</text>
</comment>
<protein>
    <submittedName>
        <fullName evidence="2">Uncharacterized protein</fullName>
    </submittedName>
</protein>
<evidence type="ECO:0000313" key="3">
    <source>
        <dbReference type="Proteomes" id="UP000018936"/>
    </source>
</evidence>
<dbReference type="OrthoDB" id="10023051at2759"/>
<evidence type="ECO:0000313" key="2">
    <source>
        <dbReference type="EMBL" id="ETE71206.1"/>
    </source>
</evidence>
<sequence>MENSALFMDNKKVACASFSPGEAHMTNKLANQLMMASKKHPVQTSCQNMLARNFISEKASKKLSDNTFYYYDKKRECGDSKSITLNFMSKIYGGSTRIDTIKDNQLIYFKKNLSDSEHKEAKSQIPNFDSPHQKANAGLPWPQYTGICHQPTYPLTTDQEEAKQVRREAQDLPPPPISASHRPPQFVVSVWIQQQQQQQQPRRRADSSGGS</sequence>